<sequence>MSEFEGYGKIGESSSNWVLEKSDNTIFKRTLWCVTEKVHGANFCFLCDNNGQRVRCGKRTSLLSDTDDFFGYKRRLLNEIIPKIQQLYTFVKNKFTNLDKLYVFGELFGGSYPHSDVTKVPNVNAIQTGIWYCPDVEFYAFDLAIAIDNEKQTYLDYEFAIIAFQHTNLFYAEPLFIGKYEEALDFKLGFNSVIPNRLGLPPLNEENKAEGIVIKPMHEIMIKTNKGSVARAIVKKKIEEFSEDKYSQAQKQEFKSDEGFSNVDLLRFEIDALITDNRLNNALSKIGHVTRNDKEKLKELLNIYKKDVIDQLIENGNEEMWNNLSSNDRNLLTEELSLNAKQVILNYLKLNKC</sequence>
<dbReference type="AlphaFoldDB" id="A0A814R435"/>
<evidence type="ECO:0000259" key="1">
    <source>
        <dbReference type="Pfam" id="PF09414"/>
    </source>
</evidence>
<dbReference type="Gene3D" id="1.10.10.1810">
    <property type="entry name" value="RNA ligase"/>
    <property type="match status" value="1"/>
</dbReference>
<accession>A0A814R435</accession>
<dbReference type="Proteomes" id="UP000663855">
    <property type="component" value="Unassembled WGS sequence"/>
</dbReference>
<feature type="domain" description="RNA ligase 2 C-terminal" evidence="2">
    <location>
        <begin position="269"/>
        <end position="341"/>
    </location>
</feature>
<dbReference type="InterPro" id="IPR040609">
    <property type="entry name" value="Rnl2_C"/>
</dbReference>
<feature type="domain" description="RNA ligase" evidence="1">
    <location>
        <begin position="32"/>
        <end position="235"/>
    </location>
</feature>
<evidence type="ECO:0008006" key="5">
    <source>
        <dbReference type="Google" id="ProtNLM"/>
    </source>
</evidence>
<dbReference type="Gene3D" id="3.30.470.30">
    <property type="entry name" value="DNA ligase/mRNA capping enzyme"/>
    <property type="match status" value="1"/>
</dbReference>
<evidence type="ECO:0000313" key="3">
    <source>
        <dbReference type="EMBL" id="CAF1128933.1"/>
    </source>
</evidence>
<evidence type="ECO:0000313" key="4">
    <source>
        <dbReference type="Proteomes" id="UP000663855"/>
    </source>
</evidence>
<dbReference type="InterPro" id="IPR041948">
    <property type="entry name" value="Rnl1/2_C_sf"/>
</dbReference>
<dbReference type="EMBL" id="CAJNOV010003108">
    <property type="protein sequence ID" value="CAF1128933.1"/>
    <property type="molecule type" value="Genomic_DNA"/>
</dbReference>
<organism evidence="3 4">
    <name type="scientific">Rotaria magnacalcarata</name>
    <dbReference type="NCBI Taxonomy" id="392030"/>
    <lineage>
        <taxon>Eukaryota</taxon>
        <taxon>Metazoa</taxon>
        <taxon>Spiralia</taxon>
        <taxon>Gnathifera</taxon>
        <taxon>Rotifera</taxon>
        <taxon>Eurotatoria</taxon>
        <taxon>Bdelloidea</taxon>
        <taxon>Philodinida</taxon>
        <taxon>Philodinidae</taxon>
        <taxon>Rotaria</taxon>
    </lineage>
</organism>
<protein>
    <recommendedName>
        <fullName evidence="5">RNA ligase (ATP)</fullName>
    </recommendedName>
</protein>
<dbReference type="Pfam" id="PF09414">
    <property type="entry name" value="RNA_ligase"/>
    <property type="match status" value="1"/>
</dbReference>
<dbReference type="InterPro" id="IPR021122">
    <property type="entry name" value="RNA_ligase_dom_REL/Rnl2"/>
</dbReference>
<dbReference type="Pfam" id="PF18043">
    <property type="entry name" value="T4_Rnl2_C"/>
    <property type="match status" value="1"/>
</dbReference>
<reference evidence="3" key="1">
    <citation type="submission" date="2021-02" db="EMBL/GenBank/DDBJ databases">
        <authorList>
            <person name="Nowell W R."/>
        </authorList>
    </citation>
    <scope>NUCLEOTIDE SEQUENCE</scope>
</reference>
<proteinExistence type="predicted"/>
<name>A0A814R435_9BILA</name>
<comment type="caution">
    <text evidence="3">The sequence shown here is derived from an EMBL/GenBank/DDBJ whole genome shotgun (WGS) entry which is preliminary data.</text>
</comment>
<dbReference type="Gene3D" id="3.30.1490.70">
    <property type="match status" value="1"/>
</dbReference>
<dbReference type="SUPFAM" id="SSF56091">
    <property type="entry name" value="DNA ligase/mRNA capping enzyme, catalytic domain"/>
    <property type="match status" value="1"/>
</dbReference>
<gene>
    <name evidence="3" type="ORF">CJN711_LOCUS8459</name>
</gene>
<evidence type="ECO:0000259" key="2">
    <source>
        <dbReference type="Pfam" id="PF18043"/>
    </source>
</evidence>